<dbReference type="InterPro" id="IPR009061">
    <property type="entry name" value="DNA-bd_dom_put_sf"/>
</dbReference>
<proteinExistence type="predicted"/>
<protein>
    <submittedName>
        <fullName evidence="1">Uncharacterized protein</fullName>
    </submittedName>
</protein>
<accession>A0A9D2RML8</accession>
<comment type="caution">
    <text evidence="1">The sequence shown here is derived from an EMBL/GenBank/DDBJ whole genome shotgun (WGS) entry which is preliminary data.</text>
</comment>
<dbReference type="SUPFAM" id="SSF46955">
    <property type="entry name" value="Putative DNA-binding domain"/>
    <property type="match status" value="1"/>
</dbReference>
<organism evidence="1 2">
    <name type="scientific">Candidatus Brachybacterium merdavium</name>
    <dbReference type="NCBI Taxonomy" id="2838513"/>
    <lineage>
        <taxon>Bacteria</taxon>
        <taxon>Bacillati</taxon>
        <taxon>Actinomycetota</taxon>
        <taxon>Actinomycetes</taxon>
        <taxon>Micrococcales</taxon>
        <taxon>Dermabacteraceae</taxon>
        <taxon>Brachybacterium</taxon>
    </lineage>
</organism>
<dbReference type="Gene3D" id="1.10.1660.10">
    <property type="match status" value="1"/>
</dbReference>
<reference evidence="1" key="1">
    <citation type="journal article" date="2021" name="PeerJ">
        <title>Extensive microbial diversity within the chicken gut microbiome revealed by metagenomics and culture.</title>
        <authorList>
            <person name="Gilroy R."/>
            <person name="Ravi A."/>
            <person name="Getino M."/>
            <person name="Pursley I."/>
            <person name="Horton D.L."/>
            <person name="Alikhan N.F."/>
            <person name="Baker D."/>
            <person name="Gharbi K."/>
            <person name="Hall N."/>
            <person name="Watson M."/>
            <person name="Adriaenssens E.M."/>
            <person name="Foster-Nyarko E."/>
            <person name="Jarju S."/>
            <person name="Secka A."/>
            <person name="Antonio M."/>
            <person name="Oren A."/>
            <person name="Chaudhuri R.R."/>
            <person name="La Ragione R."/>
            <person name="Hildebrand F."/>
            <person name="Pallen M.J."/>
        </authorList>
    </citation>
    <scope>NUCLEOTIDE SEQUENCE</scope>
    <source>
        <strain evidence="1">ChiHjej13B12-24818</strain>
    </source>
</reference>
<name>A0A9D2RML8_9MICO</name>
<dbReference type="AlphaFoldDB" id="A0A9D2RML8"/>
<evidence type="ECO:0000313" key="2">
    <source>
        <dbReference type="Proteomes" id="UP000823823"/>
    </source>
</evidence>
<dbReference type="Proteomes" id="UP000823823">
    <property type="component" value="Unassembled WGS sequence"/>
</dbReference>
<reference evidence="1" key="2">
    <citation type="submission" date="2021-04" db="EMBL/GenBank/DDBJ databases">
        <authorList>
            <person name="Gilroy R."/>
        </authorList>
    </citation>
    <scope>NUCLEOTIDE SEQUENCE</scope>
    <source>
        <strain evidence="1">ChiHjej13B12-24818</strain>
    </source>
</reference>
<sequence>MAPVREGRLGARRYPARAIRQVRIVTALRAARFGIPATARAMGELRGSGGVEALHSVLQTRRSDIARRMELLLRVGTQLVELREDLSGR</sequence>
<evidence type="ECO:0000313" key="1">
    <source>
        <dbReference type="EMBL" id="HJB08918.1"/>
    </source>
</evidence>
<dbReference type="EMBL" id="DWZH01000001">
    <property type="protein sequence ID" value="HJB08918.1"/>
    <property type="molecule type" value="Genomic_DNA"/>
</dbReference>
<gene>
    <name evidence="1" type="ORF">H9786_00065</name>
</gene>